<comment type="caution">
    <text evidence="2">The sequence shown here is derived from an EMBL/GenBank/DDBJ whole genome shotgun (WGS) entry which is preliminary data.</text>
</comment>
<protein>
    <submittedName>
        <fullName evidence="2">Uncharacterized protein</fullName>
    </submittedName>
</protein>
<dbReference type="EMBL" id="QPFP01000038">
    <property type="protein sequence ID" value="TEB27655.1"/>
    <property type="molecule type" value="Genomic_DNA"/>
</dbReference>
<name>A0A4Y7T0J7_COPMI</name>
<proteinExistence type="predicted"/>
<organism evidence="2 3">
    <name type="scientific">Coprinellus micaceus</name>
    <name type="common">Glistening ink-cap mushroom</name>
    <name type="synonym">Coprinus micaceus</name>
    <dbReference type="NCBI Taxonomy" id="71717"/>
    <lineage>
        <taxon>Eukaryota</taxon>
        <taxon>Fungi</taxon>
        <taxon>Dikarya</taxon>
        <taxon>Basidiomycota</taxon>
        <taxon>Agaricomycotina</taxon>
        <taxon>Agaricomycetes</taxon>
        <taxon>Agaricomycetidae</taxon>
        <taxon>Agaricales</taxon>
        <taxon>Agaricineae</taxon>
        <taxon>Psathyrellaceae</taxon>
        <taxon>Coprinellus</taxon>
    </lineage>
</organism>
<sequence>MPPVRHSPLPSTCRHVTATGPYPDQIAGVQPGYFSGSMIAAFLHAVVRHGDKDPNLKYRRVIRRIHPMVLVTFDSVSDTLKIFAIPKLGGGRVGVEKWDQLRRTHEFTFPVCMCGLEVSVFKVTNSITRPQLNGKSLTMTSLGDAILPEVAPSVCPSRVLSNGSSLLDDARAGSPSAGPSTPSRSALAGDMPPPTGSTATPSSNGLSRTARCILSTESPTVRVQREAAARRLTRELGAQIGRGRTVDPGSTVMGSIPQNLIPSRTPPSLRELRLSTPISILLEMDRQDIDAGVNQGEIKRAITRCDDCGLQRTTNTYLSHICPPKPLTVAEKAAREVRLHSPLLILLEMDKHDGDSGVYDDEISRAIKKCLKCGIFRTLTYFDAHATACAQGLTSNSGLFNITIDLTGEDSD</sequence>
<dbReference type="AlphaFoldDB" id="A0A4Y7T0J7"/>
<reference evidence="2 3" key="1">
    <citation type="journal article" date="2019" name="Nat. Ecol. Evol.">
        <title>Megaphylogeny resolves global patterns of mushroom evolution.</title>
        <authorList>
            <person name="Varga T."/>
            <person name="Krizsan K."/>
            <person name="Foldi C."/>
            <person name="Dima B."/>
            <person name="Sanchez-Garcia M."/>
            <person name="Sanchez-Ramirez S."/>
            <person name="Szollosi G.J."/>
            <person name="Szarkandi J.G."/>
            <person name="Papp V."/>
            <person name="Albert L."/>
            <person name="Andreopoulos W."/>
            <person name="Angelini C."/>
            <person name="Antonin V."/>
            <person name="Barry K.W."/>
            <person name="Bougher N.L."/>
            <person name="Buchanan P."/>
            <person name="Buyck B."/>
            <person name="Bense V."/>
            <person name="Catcheside P."/>
            <person name="Chovatia M."/>
            <person name="Cooper J."/>
            <person name="Damon W."/>
            <person name="Desjardin D."/>
            <person name="Finy P."/>
            <person name="Geml J."/>
            <person name="Haridas S."/>
            <person name="Hughes K."/>
            <person name="Justo A."/>
            <person name="Karasinski D."/>
            <person name="Kautmanova I."/>
            <person name="Kiss B."/>
            <person name="Kocsube S."/>
            <person name="Kotiranta H."/>
            <person name="LaButti K.M."/>
            <person name="Lechner B.E."/>
            <person name="Liimatainen K."/>
            <person name="Lipzen A."/>
            <person name="Lukacs Z."/>
            <person name="Mihaltcheva S."/>
            <person name="Morgado L.N."/>
            <person name="Niskanen T."/>
            <person name="Noordeloos M.E."/>
            <person name="Ohm R.A."/>
            <person name="Ortiz-Santana B."/>
            <person name="Ovrebo C."/>
            <person name="Racz N."/>
            <person name="Riley R."/>
            <person name="Savchenko A."/>
            <person name="Shiryaev A."/>
            <person name="Soop K."/>
            <person name="Spirin V."/>
            <person name="Szebenyi C."/>
            <person name="Tomsovsky M."/>
            <person name="Tulloss R.E."/>
            <person name="Uehling J."/>
            <person name="Grigoriev I.V."/>
            <person name="Vagvolgyi C."/>
            <person name="Papp T."/>
            <person name="Martin F.M."/>
            <person name="Miettinen O."/>
            <person name="Hibbett D.S."/>
            <person name="Nagy L.G."/>
        </authorList>
    </citation>
    <scope>NUCLEOTIDE SEQUENCE [LARGE SCALE GENOMIC DNA]</scope>
    <source>
        <strain evidence="2 3">FP101781</strain>
    </source>
</reference>
<evidence type="ECO:0000313" key="2">
    <source>
        <dbReference type="EMBL" id="TEB27655.1"/>
    </source>
</evidence>
<feature type="compositionally biased region" description="Polar residues" evidence="1">
    <location>
        <begin position="252"/>
        <end position="262"/>
    </location>
</feature>
<feature type="region of interest" description="Disordered" evidence="1">
    <location>
        <begin position="242"/>
        <end position="264"/>
    </location>
</feature>
<feature type="compositionally biased region" description="Low complexity" evidence="1">
    <location>
        <begin position="172"/>
        <end position="186"/>
    </location>
</feature>
<evidence type="ECO:0000313" key="3">
    <source>
        <dbReference type="Proteomes" id="UP000298030"/>
    </source>
</evidence>
<gene>
    <name evidence="2" type="ORF">FA13DRAFT_1712374</name>
</gene>
<evidence type="ECO:0000256" key="1">
    <source>
        <dbReference type="SAM" id="MobiDB-lite"/>
    </source>
</evidence>
<keyword evidence="3" id="KW-1185">Reference proteome</keyword>
<dbReference type="Proteomes" id="UP000298030">
    <property type="component" value="Unassembled WGS sequence"/>
</dbReference>
<feature type="region of interest" description="Disordered" evidence="1">
    <location>
        <begin position="166"/>
        <end position="207"/>
    </location>
</feature>
<accession>A0A4Y7T0J7</accession>